<dbReference type="SUPFAM" id="SSF51658">
    <property type="entry name" value="Xylose isomerase-like"/>
    <property type="match status" value="1"/>
</dbReference>
<organism evidence="2 3">
    <name type="scientific">Labrys wisconsinensis</name>
    <dbReference type="NCBI Taxonomy" id="425677"/>
    <lineage>
        <taxon>Bacteria</taxon>
        <taxon>Pseudomonadati</taxon>
        <taxon>Pseudomonadota</taxon>
        <taxon>Alphaproteobacteria</taxon>
        <taxon>Hyphomicrobiales</taxon>
        <taxon>Xanthobacteraceae</taxon>
        <taxon>Labrys</taxon>
    </lineage>
</organism>
<proteinExistence type="predicted"/>
<evidence type="ECO:0000259" key="1">
    <source>
        <dbReference type="Pfam" id="PF01261"/>
    </source>
</evidence>
<dbReference type="InterPro" id="IPR050312">
    <property type="entry name" value="IolE/XylAMocC-like"/>
</dbReference>
<dbReference type="RefSeq" id="WP_307275111.1">
    <property type="nucleotide sequence ID" value="NZ_JAUSVX010000007.1"/>
</dbReference>
<sequence>MPASAEPEIPMLRIGLNPYGLTYHLGLQGRDTPRANPAGAGLDGFIAIAEELGAKVLEIYQPWLAALDARGLAALRERLAALGMVPVVSAGLAGMGPVEDTLRTAQALGARVIRLGLSPVLCGDRNAWGPKWRELTETIRNALLRLAPMAADAGLVFAIENHQDFTSRELVAFCEMAGPGLGICFDTGNAFPVAEAPLDFAHRVAPHVRHLHLKDYRVQFTGEGFRLVRCAIGDGAVPFPGITAILARHHDSLTAVLEPGALEARHVRLLTPDWWNGYAPVSAPELAACLAAARLNRLPEEVDARTPWERGADGELVAYELAMIRRSAAAMASLEWMETEA</sequence>
<dbReference type="PANTHER" id="PTHR12110">
    <property type="entry name" value="HYDROXYPYRUVATE ISOMERASE"/>
    <property type="match status" value="1"/>
</dbReference>
<dbReference type="InterPro" id="IPR013022">
    <property type="entry name" value="Xyl_isomerase-like_TIM-brl"/>
</dbReference>
<name>A0ABU0JC31_9HYPH</name>
<dbReference type="Pfam" id="PF01261">
    <property type="entry name" value="AP_endonuc_2"/>
    <property type="match status" value="1"/>
</dbReference>
<evidence type="ECO:0000313" key="2">
    <source>
        <dbReference type="EMBL" id="MDQ0470834.1"/>
    </source>
</evidence>
<feature type="domain" description="Xylose isomerase-like TIM barrel" evidence="1">
    <location>
        <begin position="47"/>
        <end position="258"/>
    </location>
</feature>
<evidence type="ECO:0000313" key="3">
    <source>
        <dbReference type="Proteomes" id="UP001242480"/>
    </source>
</evidence>
<comment type="caution">
    <text evidence="2">The sequence shown here is derived from an EMBL/GenBank/DDBJ whole genome shotgun (WGS) entry which is preliminary data.</text>
</comment>
<accession>A0ABU0JC31</accession>
<gene>
    <name evidence="2" type="ORF">QO011_003853</name>
</gene>
<dbReference type="EMBL" id="JAUSVX010000007">
    <property type="protein sequence ID" value="MDQ0470834.1"/>
    <property type="molecule type" value="Genomic_DNA"/>
</dbReference>
<dbReference type="InterPro" id="IPR036237">
    <property type="entry name" value="Xyl_isomerase-like_sf"/>
</dbReference>
<keyword evidence="3" id="KW-1185">Reference proteome</keyword>
<dbReference type="PANTHER" id="PTHR12110:SF53">
    <property type="entry name" value="BLR5974 PROTEIN"/>
    <property type="match status" value="1"/>
</dbReference>
<keyword evidence="2" id="KW-0413">Isomerase</keyword>
<protein>
    <submittedName>
        <fullName evidence="2">Sugar phosphate isomerase/epimerase</fullName>
    </submittedName>
</protein>
<dbReference type="Gene3D" id="3.20.20.150">
    <property type="entry name" value="Divalent-metal-dependent TIM barrel enzymes"/>
    <property type="match status" value="1"/>
</dbReference>
<reference evidence="2 3" key="1">
    <citation type="submission" date="2023-07" db="EMBL/GenBank/DDBJ databases">
        <title>Genomic Encyclopedia of Type Strains, Phase IV (KMG-IV): sequencing the most valuable type-strain genomes for metagenomic binning, comparative biology and taxonomic classification.</title>
        <authorList>
            <person name="Goeker M."/>
        </authorList>
    </citation>
    <scope>NUCLEOTIDE SEQUENCE [LARGE SCALE GENOMIC DNA]</scope>
    <source>
        <strain evidence="2 3">DSM 19619</strain>
    </source>
</reference>
<dbReference type="Proteomes" id="UP001242480">
    <property type="component" value="Unassembled WGS sequence"/>
</dbReference>
<dbReference type="GO" id="GO:0016853">
    <property type="term" value="F:isomerase activity"/>
    <property type="evidence" value="ECO:0007669"/>
    <property type="project" value="UniProtKB-KW"/>
</dbReference>